<dbReference type="EMBL" id="CP012333">
    <property type="protein sequence ID" value="AKU98436.1"/>
    <property type="molecule type" value="Genomic_DNA"/>
</dbReference>
<feature type="compositionally biased region" description="Basic and acidic residues" evidence="1">
    <location>
        <begin position="36"/>
        <end position="50"/>
    </location>
</feature>
<gene>
    <name evidence="2" type="ORF">AKJ09_05100</name>
</gene>
<proteinExistence type="predicted"/>
<evidence type="ECO:0000256" key="1">
    <source>
        <dbReference type="SAM" id="MobiDB-lite"/>
    </source>
</evidence>
<evidence type="ECO:0000313" key="3">
    <source>
        <dbReference type="Proteomes" id="UP000064967"/>
    </source>
</evidence>
<name>A0A0K1PYH4_9BACT</name>
<accession>A0A0K1PYH4</accession>
<feature type="region of interest" description="Disordered" evidence="1">
    <location>
        <begin position="27"/>
        <end position="50"/>
    </location>
</feature>
<keyword evidence="3" id="KW-1185">Reference proteome</keyword>
<sequence>MGFIDVAARISKNGWRIPSVGVRLTAAPRDPQQDAGLRRRELVRDDVATK</sequence>
<reference evidence="2 3" key="1">
    <citation type="submission" date="2015-08" db="EMBL/GenBank/DDBJ databases">
        <authorList>
            <person name="Babu N.S."/>
            <person name="Beckwith C.J."/>
            <person name="Beseler K.G."/>
            <person name="Brison A."/>
            <person name="Carone J.V."/>
            <person name="Caskin T.P."/>
            <person name="Diamond M."/>
            <person name="Durham M.E."/>
            <person name="Foxe J.M."/>
            <person name="Go M."/>
            <person name="Henderson B.A."/>
            <person name="Jones I.B."/>
            <person name="McGettigan J.A."/>
            <person name="Micheletti S.J."/>
            <person name="Nasrallah M.E."/>
            <person name="Ortiz D."/>
            <person name="Piller C.R."/>
            <person name="Privatt S.R."/>
            <person name="Schneider S.L."/>
            <person name="Sharp S."/>
            <person name="Smith T.C."/>
            <person name="Stanton J.D."/>
            <person name="Ullery H.E."/>
            <person name="Wilson R.J."/>
            <person name="Serrano M.G."/>
            <person name="Buck G."/>
            <person name="Lee V."/>
            <person name="Wang Y."/>
            <person name="Carvalho R."/>
            <person name="Voegtly L."/>
            <person name="Shi R."/>
            <person name="Duckworth R."/>
            <person name="Johnson A."/>
            <person name="Loviza R."/>
            <person name="Walstead R."/>
            <person name="Shah Z."/>
            <person name="Kiflezghi M."/>
            <person name="Wade K."/>
            <person name="Ball S.L."/>
            <person name="Bradley K.W."/>
            <person name="Asai D.J."/>
            <person name="Bowman C.A."/>
            <person name="Russell D.A."/>
            <person name="Pope W.H."/>
            <person name="Jacobs-Sera D."/>
            <person name="Hendrix R.W."/>
            <person name="Hatfull G.F."/>
        </authorList>
    </citation>
    <scope>NUCLEOTIDE SEQUENCE [LARGE SCALE GENOMIC DNA]</scope>
    <source>
        <strain evidence="2 3">DSM 27648</strain>
    </source>
</reference>
<dbReference type="AlphaFoldDB" id="A0A0K1PYH4"/>
<dbReference type="Proteomes" id="UP000064967">
    <property type="component" value="Chromosome"/>
</dbReference>
<evidence type="ECO:0000313" key="2">
    <source>
        <dbReference type="EMBL" id="AKU98436.1"/>
    </source>
</evidence>
<organism evidence="2 3">
    <name type="scientific">Labilithrix luteola</name>
    <dbReference type="NCBI Taxonomy" id="1391654"/>
    <lineage>
        <taxon>Bacteria</taxon>
        <taxon>Pseudomonadati</taxon>
        <taxon>Myxococcota</taxon>
        <taxon>Polyangia</taxon>
        <taxon>Polyangiales</taxon>
        <taxon>Labilitrichaceae</taxon>
        <taxon>Labilithrix</taxon>
    </lineage>
</organism>
<protein>
    <submittedName>
        <fullName evidence="2">Uncharacterized protein</fullName>
    </submittedName>
</protein>
<dbReference type="KEGG" id="llu:AKJ09_05100"/>